<dbReference type="Pfam" id="PF10294">
    <property type="entry name" value="Methyltransf_16"/>
    <property type="match status" value="1"/>
</dbReference>
<dbReference type="CDD" id="cd02440">
    <property type="entry name" value="AdoMet_MTases"/>
    <property type="match status" value="1"/>
</dbReference>
<protein>
    <submittedName>
        <fullName evidence="1">Uncharacterized protein</fullName>
    </submittedName>
</protein>
<accession>A0A8H6CM90</accession>
<dbReference type="PANTHER" id="PTHR14614:SF130">
    <property type="entry name" value="PROTEIN-LYSINE N-METHYLTRANSFERASE EEF2KMT"/>
    <property type="match status" value="1"/>
</dbReference>
<dbReference type="EMBL" id="JACCJB010000006">
    <property type="protein sequence ID" value="KAF6226245.1"/>
    <property type="molecule type" value="Genomic_DNA"/>
</dbReference>
<reference evidence="1 2" key="1">
    <citation type="journal article" date="2020" name="Genomics">
        <title>Complete, high-quality genomes from long-read metagenomic sequencing of two wolf lichen thalli reveals enigmatic genome architecture.</title>
        <authorList>
            <person name="McKenzie S.K."/>
            <person name="Walston R.F."/>
            <person name="Allen J.L."/>
        </authorList>
    </citation>
    <scope>NUCLEOTIDE SEQUENCE [LARGE SCALE GENOMIC DNA]</scope>
    <source>
        <strain evidence="1">WasteWater1</strain>
    </source>
</reference>
<sequence length="330" mass="36461">MDDIAPVELLKRQYLQLIDPEELTLPLREFLILPETQSQIYNGLFDESRITYAPPERYRFRVLKRVVKALEDAVEDPEEDPLPSASAAAQQKSYVTYTMPIRGLNAAQVTLLEAPSLLASSGTTGFRTWEAALFLAAYLSSSEGNHLVTGKDVLELGSGTGFLSILCAKHLGAQRVLATDGSQEVISDLKSNIHLNELEGKELIQTAILQWGHALIGGVADCREEKRSYDLVLGADVTYDLKSIPSLIATMRDIFELYSNIRTLISATVRNEQTFDAFTTACDKNGFTLEQLSVPMPEKENQMGFFVPTTTAIKILLVTKEGPTKDPFAL</sequence>
<dbReference type="SUPFAM" id="SSF53335">
    <property type="entry name" value="S-adenosyl-L-methionine-dependent methyltransferases"/>
    <property type="match status" value="1"/>
</dbReference>
<dbReference type="AlphaFoldDB" id="A0A8H6CM90"/>
<comment type="caution">
    <text evidence="1">The sequence shown here is derived from an EMBL/GenBank/DDBJ whole genome shotgun (WGS) entry which is preliminary data.</text>
</comment>
<dbReference type="RefSeq" id="XP_037154798.1">
    <property type="nucleotide sequence ID" value="XM_037299972.1"/>
</dbReference>
<proteinExistence type="predicted"/>
<dbReference type="InterPro" id="IPR019410">
    <property type="entry name" value="Methyltransf_16"/>
</dbReference>
<dbReference type="InterPro" id="IPR029063">
    <property type="entry name" value="SAM-dependent_MTases_sf"/>
</dbReference>
<dbReference type="GeneID" id="59337506"/>
<dbReference type="Gene3D" id="3.40.50.150">
    <property type="entry name" value="Vaccinia Virus protein VP39"/>
    <property type="match status" value="1"/>
</dbReference>
<dbReference type="GO" id="GO:0008757">
    <property type="term" value="F:S-adenosylmethionine-dependent methyltransferase activity"/>
    <property type="evidence" value="ECO:0007669"/>
    <property type="project" value="UniProtKB-ARBA"/>
</dbReference>
<dbReference type="PANTHER" id="PTHR14614">
    <property type="entry name" value="HEPATOCELLULAR CARCINOMA-ASSOCIATED ANTIGEN"/>
    <property type="match status" value="1"/>
</dbReference>
<dbReference type="GO" id="GO:0005737">
    <property type="term" value="C:cytoplasm"/>
    <property type="evidence" value="ECO:0007669"/>
    <property type="project" value="TreeGrafter"/>
</dbReference>
<organism evidence="1 2">
    <name type="scientific">Letharia lupina</name>
    <dbReference type="NCBI Taxonomy" id="560253"/>
    <lineage>
        <taxon>Eukaryota</taxon>
        <taxon>Fungi</taxon>
        <taxon>Dikarya</taxon>
        <taxon>Ascomycota</taxon>
        <taxon>Pezizomycotina</taxon>
        <taxon>Lecanoromycetes</taxon>
        <taxon>OSLEUM clade</taxon>
        <taxon>Lecanoromycetidae</taxon>
        <taxon>Lecanorales</taxon>
        <taxon>Lecanorineae</taxon>
        <taxon>Parmeliaceae</taxon>
        <taxon>Letharia</taxon>
    </lineage>
</organism>
<keyword evidence="2" id="KW-1185">Reference proteome</keyword>
<evidence type="ECO:0000313" key="1">
    <source>
        <dbReference type="EMBL" id="KAF6226245.1"/>
    </source>
</evidence>
<evidence type="ECO:0000313" key="2">
    <source>
        <dbReference type="Proteomes" id="UP000593566"/>
    </source>
</evidence>
<dbReference type="Proteomes" id="UP000593566">
    <property type="component" value="Unassembled WGS sequence"/>
</dbReference>
<gene>
    <name evidence="1" type="ORF">HO133_009111</name>
</gene>
<name>A0A8H6CM90_9LECA</name>